<organism evidence="1 2">
    <name type="scientific">Clavibacter nebraskensis</name>
    <dbReference type="NCBI Taxonomy" id="31963"/>
    <lineage>
        <taxon>Bacteria</taxon>
        <taxon>Bacillati</taxon>
        <taxon>Actinomycetota</taxon>
        <taxon>Actinomycetes</taxon>
        <taxon>Micrococcales</taxon>
        <taxon>Microbacteriaceae</taxon>
        <taxon>Clavibacter</taxon>
    </lineage>
</organism>
<evidence type="ECO:0000313" key="1">
    <source>
        <dbReference type="EMBL" id="RII96437.1"/>
    </source>
</evidence>
<evidence type="ECO:0000313" key="2">
    <source>
        <dbReference type="Proteomes" id="UP000265361"/>
    </source>
</evidence>
<sequence length="117" mass="12521">RRVLDGMDLAVRNLRVISRRIDFLVVDGVRRPVLAELLSTVSNGVNLLGQSLSDPSAAPLAQQNLVLVAVRLDPRELIPGAPVGEVMLVMLLRPLLVDLQVAAGVDADAARRALAEV</sequence>
<dbReference type="Proteomes" id="UP000265361">
    <property type="component" value="Unassembled WGS sequence"/>
</dbReference>
<protein>
    <submittedName>
        <fullName evidence="1">FUSC family protein</fullName>
    </submittedName>
</protein>
<dbReference type="EMBL" id="QWED01001117">
    <property type="protein sequence ID" value="RII96437.1"/>
    <property type="molecule type" value="Genomic_DNA"/>
</dbReference>
<comment type="caution">
    <text evidence="1">The sequence shown here is derived from an EMBL/GenBank/DDBJ whole genome shotgun (WGS) entry which is preliminary data.</text>
</comment>
<reference evidence="1 2" key="1">
    <citation type="submission" date="2018-08" db="EMBL/GenBank/DDBJ databases">
        <title>Genome Sequence of Clavibacter michiganensis Subspecies type strains, and the Atypical Peach-Colored Strains Isolated from Tomato.</title>
        <authorList>
            <person name="Osdaghi E."/>
            <person name="Portier P."/>
            <person name="Briand M."/>
            <person name="Jacques M.-A."/>
        </authorList>
    </citation>
    <scope>NUCLEOTIDE SEQUENCE [LARGE SCALE GENOMIC DNA]</scope>
    <source>
        <strain evidence="1 2">CFBP 7577</strain>
    </source>
</reference>
<feature type="non-terminal residue" evidence="1">
    <location>
        <position position="1"/>
    </location>
</feature>
<gene>
    <name evidence="1" type="ORF">DZF97_17825</name>
</gene>
<name>A0A399NRT0_9MICO</name>
<accession>A0A399NRT0</accession>
<proteinExistence type="predicted"/>
<dbReference type="AlphaFoldDB" id="A0A399NRT0"/>